<dbReference type="FunFam" id="3.40.50.300:FF:000006">
    <property type="entry name" value="DNA-binding transcriptional regulator NtrC"/>
    <property type="match status" value="1"/>
</dbReference>
<keyword evidence="4" id="KW-0902">Two-component regulatory system</keyword>
<dbReference type="PANTHER" id="PTHR32071:SF17">
    <property type="entry name" value="TRANSCRIPTIONAL REGULATOR (NTRC FAMILY)"/>
    <property type="match status" value="1"/>
</dbReference>
<evidence type="ECO:0000259" key="11">
    <source>
        <dbReference type="PROSITE" id="PS50110"/>
    </source>
</evidence>
<dbReference type="PANTHER" id="PTHR32071">
    <property type="entry name" value="TRANSCRIPTIONAL REGULATORY PROTEIN"/>
    <property type="match status" value="1"/>
</dbReference>
<dbReference type="PROSITE" id="PS50045">
    <property type="entry name" value="SIGMA54_INTERACT_4"/>
    <property type="match status" value="1"/>
</dbReference>
<accession>A0A1D8QW36</accession>
<dbReference type="KEGG" id="aasc:A4S02_06960"/>
<organism evidence="12 13">
    <name type="scientific">Acetobacter ascendens</name>
    <dbReference type="NCBI Taxonomy" id="481146"/>
    <lineage>
        <taxon>Bacteria</taxon>
        <taxon>Pseudomonadati</taxon>
        <taxon>Pseudomonadota</taxon>
        <taxon>Alphaproteobacteria</taxon>
        <taxon>Acetobacterales</taxon>
        <taxon>Acetobacteraceae</taxon>
        <taxon>Acetobacter</taxon>
    </lineage>
</organism>
<evidence type="ECO:0000259" key="10">
    <source>
        <dbReference type="PROSITE" id="PS50045"/>
    </source>
</evidence>
<dbReference type="Gene3D" id="1.10.10.60">
    <property type="entry name" value="Homeodomain-like"/>
    <property type="match status" value="1"/>
</dbReference>
<evidence type="ECO:0000256" key="2">
    <source>
        <dbReference type="ARBA" id="ARBA00022741"/>
    </source>
</evidence>
<keyword evidence="8" id="KW-0804">Transcription</keyword>
<dbReference type="GO" id="GO:0043565">
    <property type="term" value="F:sequence-specific DNA binding"/>
    <property type="evidence" value="ECO:0007669"/>
    <property type="project" value="InterPro"/>
</dbReference>
<dbReference type="InterPro" id="IPR002078">
    <property type="entry name" value="Sigma_54_int"/>
</dbReference>
<dbReference type="SMART" id="SM00382">
    <property type="entry name" value="AAA"/>
    <property type="match status" value="1"/>
</dbReference>
<protein>
    <submittedName>
        <fullName evidence="12">Sigma-54-dependent Fis family transcriptional regulator</fullName>
    </submittedName>
</protein>
<evidence type="ECO:0000256" key="1">
    <source>
        <dbReference type="ARBA" id="ARBA00022553"/>
    </source>
</evidence>
<feature type="domain" description="Sigma-54 factor interaction" evidence="10">
    <location>
        <begin position="142"/>
        <end position="369"/>
    </location>
</feature>
<dbReference type="SUPFAM" id="SSF52172">
    <property type="entry name" value="CheY-like"/>
    <property type="match status" value="1"/>
</dbReference>
<gene>
    <name evidence="12" type="ORF">A4S02_06960</name>
</gene>
<dbReference type="SMART" id="SM00448">
    <property type="entry name" value="REC"/>
    <property type="match status" value="1"/>
</dbReference>
<dbReference type="InterPro" id="IPR025944">
    <property type="entry name" value="Sigma_54_int_dom_CS"/>
</dbReference>
<dbReference type="InterPro" id="IPR027417">
    <property type="entry name" value="P-loop_NTPase"/>
</dbReference>
<sequence>MAHEILIVDDEPDIRMLIEGILSDEGYETRVAASADTALAAFRARRPSLVILDVWLQGSDMDGLAILQAMKAEEPSVPVVMISGHGTIETAVAALQHGAYDFIEKPFQADRLLVIVRRALEASRLARENEELRIKAGQDTELYGNSAQIAAVRNQIEKVAPTGSRVLISGGPGSGKEVAARMIHARSKREDGPFVALNCATLAPGRFEEELFGLEGGTEGVGRRTGVLERAHGGTLLLDEVADMPLETQGKIVRALQDQTFERLGGDARVKVDVRVLATTNRDLQAEIMAGRFREDLYYRLVVVPLRMPALRERRDDIPGLAAMFLRRAAEMAGLPTRELSPDAVAALQAYDWPGNVRELRNLMERVLIMQPGSSQEPIRADMLPSTVGESAPALLKFDASTDVMALPLREARDLFETQYLQAQLLRFGGNISRTALFVGMERSALHRKLKQLGVTSEERGAG</sequence>
<dbReference type="InterPro" id="IPR002197">
    <property type="entry name" value="HTH_Fis"/>
</dbReference>
<dbReference type="GO" id="GO:0006355">
    <property type="term" value="P:regulation of DNA-templated transcription"/>
    <property type="evidence" value="ECO:0007669"/>
    <property type="project" value="InterPro"/>
</dbReference>
<reference evidence="13" key="1">
    <citation type="submission" date="2016-04" db="EMBL/GenBank/DDBJ databases">
        <authorList>
            <person name="Jeon C.O."/>
            <person name="Cho G.Y."/>
            <person name="Jeong H.I."/>
            <person name="Kim K.H."/>
        </authorList>
    </citation>
    <scope>NUCLEOTIDE SEQUENCE [LARGE SCALE GENOMIC DNA]</scope>
    <source>
        <strain evidence="13">LMG 1590</strain>
    </source>
</reference>
<evidence type="ECO:0000256" key="3">
    <source>
        <dbReference type="ARBA" id="ARBA00022840"/>
    </source>
</evidence>
<keyword evidence="13" id="KW-1185">Reference proteome</keyword>
<dbReference type="Pfam" id="PF02954">
    <property type="entry name" value="HTH_8"/>
    <property type="match status" value="1"/>
</dbReference>
<dbReference type="PROSITE" id="PS50110">
    <property type="entry name" value="RESPONSE_REGULATORY"/>
    <property type="match status" value="1"/>
</dbReference>
<feature type="domain" description="Response regulatory" evidence="11">
    <location>
        <begin position="4"/>
        <end position="120"/>
    </location>
</feature>
<dbReference type="Gene3D" id="3.40.50.300">
    <property type="entry name" value="P-loop containing nucleotide triphosphate hydrolases"/>
    <property type="match status" value="1"/>
</dbReference>
<keyword evidence="2" id="KW-0547">Nucleotide-binding</keyword>
<dbReference type="PROSITE" id="PS00676">
    <property type="entry name" value="SIGMA54_INTERACT_2"/>
    <property type="match status" value="1"/>
</dbReference>
<keyword evidence="6" id="KW-0238">DNA-binding</keyword>
<feature type="modified residue" description="4-aspartylphosphate" evidence="9">
    <location>
        <position position="53"/>
    </location>
</feature>
<dbReference type="RefSeq" id="WP_070323340.1">
    <property type="nucleotide sequence ID" value="NZ_CP015164.1"/>
</dbReference>
<dbReference type="EMBL" id="CP015164">
    <property type="protein sequence ID" value="AOW46552.1"/>
    <property type="molecule type" value="Genomic_DNA"/>
</dbReference>
<keyword evidence="1 9" id="KW-0597">Phosphoprotein</keyword>
<dbReference type="PROSITE" id="PS00688">
    <property type="entry name" value="SIGMA54_INTERACT_3"/>
    <property type="match status" value="1"/>
</dbReference>
<evidence type="ECO:0000313" key="12">
    <source>
        <dbReference type="EMBL" id="AOW46552.1"/>
    </source>
</evidence>
<evidence type="ECO:0000256" key="9">
    <source>
        <dbReference type="PROSITE-ProRule" id="PRU00169"/>
    </source>
</evidence>
<keyword evidence="3" id="KW-0067">ATP-binding</keyword>
<dbReference type="SUPFAM" id="SSF46689">
    <property type="entry name" value="Homeodomain-like"/>
    <property type="match status" value="1"/>
</dbReference>
<keyword evidence="5" id="KW-0805">Transcription regulation</keyword>
<dbReference type="InterPro" id="IPR009057">
    <property type="entry name" value="Homeodomain-like_sf"/>
</dbReference>
<evidence type="ECO:0000256" key="6">
    <source>
        <dbReference type="ARBA" id="ARBA00023125"/>
    </source>
</evidence>
<dbReference type="InterPro" id="IPR001789">
    <property type="entry name" value="Sig_transdc_resp-reg_receiver"/>
</dbReference>
<dbReference type="InterPro" id="IPR025943">
    <property type="entry name" value="Sigma_54_int_dom_ATP-bd_2"/>
</dbReference>
<dbReference type="InterPro" id="IPR003593">
    <property type="entry name" value="AAA+_ATPase"/>
</dbReference>
<name>A0A1D8QW36_9PROT</name>
<keyword evidence="7" id="KW-0010">Activator</keyword>
<dbReference type="Pfam" id="PF00072">
    <property type="entry name" value="Response_reg"/>
    <property type="match status" value="1"/>
</dbReference>
<dbReference type="CDD" id="cd00009">
    <property type="entry name" value="AAA"/>
    <property type="match status" value="1"/>
</dbReference>
<dbReference type="GO" id="GO:0005524">
    <property type="term" value="F:ATP binding"/>
    <property type="evidence" value="ECO:0007669"/>
    <property type="project" value="UniProtKB-KW"/>
</dbReference>
<evidence type="ECO:0000313" key="13">
    <source>
        <dbReference type="Proteomes" id="UP000175973"/>
    </source>
</evidence>
<evidence type="ECO:0000256" key="4">
    <source>
        <dbReference type="ARBA" id="ARBA00023012"/>
    </source>
</evidence>
<dbReference type="AlphaFoldDB" id="A0A1D8QW36"/>
<proteinExistence type="predicted"/>
<evidence type="ECO:0000256" key="8">
    <source>
        <dbReference type="ARBA" id="ARBA00023163"/>
    </source>
</evidence>
<dbReference type="Gene3D" id="3.40.50.2300">
    <property type="match status" value="1"/>
</dbReference>
<dbReference type="Pfam" id="PF25601">
    <property type="entry name" value="AAA_lid_14"/>
    <property type="match status" value="1"/>
</dbReference>
<dbReference type="GO" id="GO:0000160">
    <property type="term" value="P:phosphorelay signal transduction system"/>
    <property type="evidence" value="ECO:0007669"/>
    <property type="project" value="UniProtKB-KW"/>
</dbReference>
<evidence type="ECO:0000256" key="5">
    <source>
        <dbReference type="ARBA" id="ARBA00023015"/>
    </source>
</evidence>
<evidence type="ECO:0000256" key="7">
    <source>
        <dbReference type="ARBA" id="ARBA00023159"/>
    </source>
</evidence>
<dbReference type="CDD" id="cd17550">
    <property type="entry name" value="REC_NtrX-like"/>
    <property type="match status" value="1"/>
</dbReference>
<dbReference type="SUPFAM" id="SSF52540">
    <property type="entry name" value="P-loop containing nucleoside triphosphate hydrolases"/>
    <property type="match status" value="1"/>
</dbReference>
<dbReference type="Pfam" id="PF00158">
    <property type="entry name" value="Sigma54_activat"/>
    <property type="match status" value="1"/>
</dbReference>
<dbReference type="InterPro" id="IPR058031">
    <property type="entry name" value="AAA_lid_NorR"/>
</dbReference>
<dbReference type="Proteomes" id="UP000175973">
    <property type="component" value="Chromosome"/>
</dbReference>
<dbReference type="Gene3D" id="1.10.8.60">
    <property type="match status" value="1"/>
</dbReference>
<dbReference type="InterPro" id="IPR011006">
    <property type="entry name" value="CheY-like_superfamily"/>
</dbReference>
<dbReference type="FunFam" id="3.40.50.2300:FF:000018">
    <property type="entry name" value="DNA-binding transcriptional regulator NtrC"/>
    <property type="match status" value="1"/>
</dbReference>